<accession>A0A9W6ME37</accession>
<dbReference type="Proteomes" id="UP001143474">
    <property type="component" value="Unassembled WGS sequence"/>
</dbReference>
<evidence type="ECO:0000259" key="1">
    <source>
        <dbReference type="PROSITE" id="PS51186"/>
    </source>
</evidence>
<dbReference type="InterPro" id="IPR016181">
    <property type="entry name" value="Acyl_CoA_acyltransferase"/>
</dbReference>
<comment type="caution">
    <text evidence="2">The sequence shown here is derived from an EMBL/GenBank/DDBJ whole genome shotgun (WGS) entry which is preliminary data.</text>
</comment>
<gene>
    <name evidence="2" type="ORF">GCM10017600_41280</name>
</gene>
<reference evidence="2" key="2">
    <citation type="submission" date="2023-01" db="EMBL/GenBank/DDBJ databases">
        <authorList>
            <person name="Sun Q."/>
            <person name="Evtushenko L."/>
        </authorList>
    </citation>
    <scope>NUCLEOTIDE SEQUENCE</scope>
    <source>
        <strain evidence="2">VKM Ac-2007</strain>
    </source>
</reference>
<dbReference type="PANTHER" id="PTHR43415:SF5">
    <property type="entry name" value="ACETYLTRANSFERASE"/>
    <property type="match status" value="1"/>
</dbReference>
<keyword evidence="3" id="KW-1185">Reference proteome</keyword>
<evidence type="ECO:0000313" key="2">
    <source>
        <dbReference type="EMBL" id="GLK10722.1"/>
    </source>
</evidence>
<evidence type="ECO:0000313" key="3">
    <source>
        <dbReference type="Proteomes" id="UP001143474"/>
    </source>
</evidence>
<dbReference type="EMBL" id="BSEV01000008">
    <property type="protein sequence ID" value="GLK10722.1"/>
    <property type="molecule type" value="Genomic_DNA"/>
</dbReference>
<protein>
    <recommendedName>
        <fullName evidence="1">N-acetyltransferase domain-containing protein</fullName>
    </recommendedName>
</protein>
<dbReference type="AlphaFoldDB" id="A0A9W6ME37"/>
<dbReference type="Gene3D" id="3.40.630.30">
    <property type="match status" value="1"/>
</dbReference>
<dbReference type="GO" id="GO:0016747">
    <property type="term" value="F:acyltransferase activity, transferring groups other than amino-acyl groups"/>
    <property type="evidence" value="ECO:0007669"/>
    <property type="project" value="InterPro"/>
</dbReference>
<dbReference type="RefSeq" id="WP_271219130.1">
    <property type="nucleotide sequence ID" value="NZ_BAAAVD010000015.1"/>
</dbReference>
<dbReference type="PANTHER" id="PTHR43415">
    <property type="entry name" value="SPERMIDINE N(1)-ACETYLTRANSFERASE"/>
    <property type="match status" value="1"/>
</dbReference>
<dbReference type="CDD" id="cd04301">
    <property type="entry name" value="NAT_SF"/>
    <property type="match status" value="1"/>
</dbReference>
<dbReference type="SUPFAM" id="SSF55729">
    <property type="entry name" value="Acyl-CoA N-acyltransferases (Nat)"/>
    <property type="match status" value="1"/>
</dbReference>
<organism evidence="2 3">
    <name type="scientific">Streptosporangium carneum</name>
    <dbReference type="NCBI Taxonomy" id="47481"/>
    <lineage>
        <taxon>Bacteria</taxon>
        <taxon>Bacillati</taxon>
        <taxon>Actinomycetota</taxon>
        <taxon>Actinomycetes</taxon>
        <taxon>Streptosporangiales</taxon>
        <taxon>Streptosporangiaceae</taxon>
        <taxon>Streptosporangium</taxon>
    </lineage>
</organism>
<dbReference type="Pfam" id="PF00583">
    <property type="entry name" value="Acetyltransf_1"/>
    <property type="match status" value="1"/>
</dbReference>
<reference evidence="2" key="1">
    <citation type="journal article" date="2014" name="Int. J. Syst. Evol. Microbiol.">
        <title>Complete genome sequence of Corynebacterium casei LMG S-19264T (=DSM 44701T), isolated from a smear-ripened cheese.</title>
        <authorList>
            <consortium name="US DOE Joint Genome Institute (JGI-PGF)"/>
            <person name="Walter F."/>
            <person name="Albersmeier A."/>
            <person name="Kalinowski J."/>
            <person name="Ruckert C."/>
        </authorList>
    </citation>
    <scope>NUCLEOTIDE SEQUENCE</scope>
    <source>
        <strain evidence="2">VKM Ac-2007</strain>
    </source>
</reference>
<feature type="domain" description="N-acetyltransferase" evidence="1">
    <location>
        <begin position="2"/>
        <end position="163"/>
    </location>
</feature>
<sequence length="189" mass="20635">MIRLRAFEPEDATAVASWVSDIEALTMWSGNSGFSWPFDAGQLMAFHAESERRTLVAVEADGTPVGHLSLKPDVPGWSARLGLVMVSPARRGRGYGATMIRDALAVAFDDVRVHRVDLGVYTRNAGAIALYERLGFQREGVQREVTRVNGQWWSALTMSMLDHEWRTNTTLGRSALDRATGAAPSSGTG</sequence>
<name>A0A9W6ME37_9ACTN</name>
<proteinExistence type="predicted"/>
<dbReference type="PROSITE" id="PS51186">
    <property type="entry name" value="GNAT"/>
    <property type="match status" value="1"/>
</dbReference>
<dbReference type="InterPro" id="IPR000182">
    <property type="entry name" value="GNAT_dom"/>
</dbReference>